<evidence type="ECO:0000313" key="2">
    <source>
        <dbReference type="EMBL" id="KAF8666743.1"/>
    </source>
</evidence>
<dbReference type="Gene3D" id="3.80.10.10">
    <property type="entry name" value="Ribonuclease Inhibitor"/>
    <property type="match status" value="1"/>
</dbReference>
<dbReference type="AlphaFoldDB" id="A0A8H7LD62"/>
<accession>A0A8H7LD62</accession>
<dbReference type="Proteomes" id="UP000650533">
    <property type="component" value="Chromosome 3"/>
</dbReference>
<dbReference type="EMBL" id="JACYCC010000398">
    <property type="protein sequence ID" value="KAF8666743.1"/>
    <property type="molecule type" value="Genomic_DNA"/>
</dbReference>
<dbReference type="Proteomes" id="UP000650582">
    <property type="component" value="Unassembled WGS sequence"/>
</dbReference>
<protein>
    <recommendedName>
        <fullName evidence="5">F-box domain-containing protein</fullName>
    </recommendedName>
</protein>
<evidence type="ECO:0008006" key="5">
    <source>
        <dbReference type="Google" id="ProtNLM"/>
    </source>
</evidence>
<feature type="region of interest" description="Disordered" evidence="1">
    <location>
        <begin position="214"/>
        <end position="236"/>
    </location>
</feature>
<sequence length="300" mass="34144">MNASRKLHRIGLERWIGVLIIRTTLDLEIAASFSHYIRELIFEVSQFLPLDNSVWSRFPKLRAISIDCHEDVQQVPGAHRFAYRKVLVTLPQTLKYLEVRHAHGPDASIIACAKRHCPKLESLWLGRCTAFNRIPACHFWMAFPFEHNCYFSCEGSDSYAHSLADELASLRNLKSLRLGIYLMPSAAMLAHRCFHVYGQPAPPQINWQTALTLTSPDTVDPQPQPQPPPPPTPPQVSDLIALLHQEPEEKNCERCREESFDLSRSATTSANRILKKGVPSLERIEWMDWFTPKHLGTCSG</sequence>
<name>A0A8H7LD62_9AGAM</name>
<evidence type="ECO:0000256" key="1">
    <source>
        <dbReference type="SAM" id="MobiDB-lite"/>
    </source>
</evidence>
<evidence type="ECO:0000313" key="4">
    <source>
        <dbReference type="Proteomes" id="UP000650582"/>
    </source>
</evidence>
<dbReference type="InterPro" id="IPR032675">
    <property type="entry name" value="LRR_dom_sf"/>
</dbReference>
<gene>
    <name evidence="3" type="ORF">RhiXN_02798</name>
    <name evidence="2" type="ORF">RHS04_09462</name>
</gene>
<evidence type="ECO:0000313" key="3">
    <source>
        <dbReference type="EMBL" id="QRW17874.1"/>
    </source>
</evidence>
<feature type="compositionally biased region" description="Pro residues" evidence="1">
    <location>
        <begin position="222"/>
        <end position="234"/>
    </location>
</feature>
<organism evidence="2 4">
    <name type="scientific">Rhizoctonia solani</name>
    <dbReference type="NCBI Taxonomy" id="456999"/>
    <lineage>
        <taxon>Eukaryota</taxon>
        <taxon>Fungi</taxon>
        <taxon>Dikarya</taxon>
        <taxon>Basidiomycota</taxon>
        <taxon>Agaricomycotina</taxon>
        <taxon>Agaricomycetes</taxon>
        <taxon>Cantharellales</taxon>
        <taxon>Ceratobasidiaceae</taxon>
        <taxon>Rhizoctonia</taxon>
    </lineage>
</organism>
<dbReference type="KEGG" id="rsx:RhiXN_02798"/>
<dbReference type="RefSeq" id="XP_043178111.1">
    <property type="nucleotide sequence ID" value="XM_043322615.1"/>
</dbReference>
<dbReference type="SUPFAM" id="SSF52047">
    <property type="entry name" value="RNI-like"/>
    <property type="match status" value="1"/>
</dbReference>
<reference evidence="3" key="1">
    <citation type="submission" date="2020-05" db="EMBL/GenBank/DDBJ databases">
        <title>Evolutionary and genomic comparisons of hybrid uninucleate and nonhybrid Rhizoctonia fungi.</title>
        <authorList>
            <person name="Li C."/>
            <person name="Chen X."/>
        </authorList>
    </citation>
    <scope>NUCLEOTIDE SEQUENCE</scope>
    <source>
        <strain evidence="3">AG-1 IA</strain>
    </source>
</reference>
<dbReference type="EMBL" id="CP059660">
    <property type="protein sequence ID" value="QRW17874.1"/>
    <property type="molecule type" value="Genomic_DNA"/>
</dbReference>
<dbReference type="GeneID" id="67025078"/>
<reference evidence="2" key="2">
    <citation type="submission" date="2020-09" db="EMBL/GenBank/DDBJ databases">
        <title>Comparative genome analyses of four rice-infecting Rhizoctonia solani isolates reveal extensive enrichment of homogalacturonan modification genes.</title>
        <authorList>
            <person name="Lee D.-Y."/>
            <person name="Jeon J."/>
            <person name="Kim K.-T."/>
            <person name="Cheong K."/>
            <person name="Song H."/>
            <person name="Choi G."/>
            <person name="Ko J."/>
            <person name="Opiyo S.O."/>
            <person name="Zuo S."/>
            <person name="Madhav S."/>
            <person name="Lee Y.-H."/>
            <person name="Wang G.-L."/>
        </authorList>
    </citation>
    <scope>NUCLEOTIDE SEQUENCE</scope>
    <source>
        <strain evidence="2">AG1-IA YN-7</strain>
    </source>
</reference>
<proteinExistence type="predicted"/>